<dbReference type="SFLD" id="SFLDS00029">
    <property type="entry name" value="Radical_SAM"/>
    <property type="match status" value="1"/>
</dbReference>
<evidence type="ECO:0000256" key="2">
    <source>
        <dbReference type="ARBA" id="ARBA00022485"/>
    </source>
</evidence>
<feature type="domain" description="Radical SAM core" evidence="7">
    <location>
        <begin position="34"/>
        <end position="139"/>
    </location>
</feature>
<dbReference type="GO" id="GO:0046872">
    <property type="term" value="F:metal ion binding"/>
    <property type="evidence" value="ECO:0007669"/>
    <property type="project" value="UniProtKB-KW"/>
</dbReference>
<dbReference type="GO" id="GO:0003824">
    <property type="term" value="F:catalytic activity"/>
    <property type="evidence" value="ECO:0007669"/>
    <property type="project" value="InterPro"/>
</dbReference>
<dbReference type="AlphaFoldDB" id="A0A9D1XTN7"/>
<evidence type="ECO:0000313" key="8">
    <source>
        <dbReference type="EMBL" id="HIX87438.1"/>
    </source>
</evidence>
<dbReference type="EMBL" id="DXEN01000094">
    <property type="protein sequence ID" value="HIX87438.1"/>
    <property type="molecule type" value="Genomic_DNA"/>
</dbReference>
<proteinExistence type="predicted"/>
<evidence type="ECO:0000256" key="5">
    <source>
        <dbReference type="ARBA" id="ARBA00023004"/>
    </source>
</evidence>
<evidence type="ECO:0000256" key="4">
    <source>
        <dbReference type="ARBA" id="ARBA00022723"/>
    </source>
</evidence>
<evidence type="ECO:0000313" key="9">
    <source>
        <dbReference type="Proteomes" id="UP000823847"/>
    </source>
</evidence>
<protein>
    <submittedName>
        <fullName evidence="8">Radical SAM protein</fullName>
    </submittedName>
</protein>
<dbReference type="SFLD" id="SFLDG01083">
    <property type="entry name" value="Uncharacterised_Radical_SAM_Su"/>
    <property type="match status" value="1"/>
</dbReference>
<dbReference type="CDD" id="cd01335">
    <property type="entry name" value="Radical_SAM"/>
    <property type="match status" value="1"/>
</dbReference>
<gene>
    <name evidence="8" type="ORF">H9848_12670</name>
</gene>
<dbReference type="InterPro" id="IPR007197">
    <property type="entry name" value="rSAM"/>
</dbReference>
<keyword evidence="6" id="KW-0411">Iron-sulfur</keyword>
<dbReference type="PANTHER" id="PTHR43787:SF11">
    <property type="entry name" value="UPF0026 PROTEIN SLR1464"/>
    <property type="match status" value="1"/>
</dbReference>
<keyword evidence="4" id="KW-0479">Metal-binding</keyword>
<dbReference type="Pfam" id="PF04055">
    <property type="entry name" value="Radical_SAM"/>
    <property type="match status" value="1"/>
</dbReference>
<keyword evidence="3" id="KW-0949">S-adenosyl-L-methionine</keyword>
<name>A0A9D1XTN7_9BACT</name>
<reference evidence="8" key="1">
    <citation type="journal article" date="2021" name="PeerJ">
        <title>Extensive microbial diversity within the chicken gut microbiome revealed by metagenomics and culture.</title>
        <authorList>
            <person name="Gilroy R."/>
            <person name="Ravi A."/>
            <person name="Getino M."/>
            <person name="Pursley I."/>
            <person name="Horton D.L."/>
            <person name="Alikhan N.F."/>
            <person name="Baker D."/>
            <person name="Gharbi K."/>
            <person name="Hall N."/>
            <person name="Watson M."/>
            <person name="Adriaenssens E.M."/>
            <person name="Foster-Nyarko E."/>
            <person name="Jarju S."/>
            <person name="Secka A."/>
            <person name="Antonio M."/>
            <person name="Oren A."/>
            <person name="Chaudhuri R.R."/>
            <person name="La Ragione R."/>
            <person name="Hildebrand F."/>
            <person name="Pallen M.J."/>
        </authorList>
    </citation>
    <scope>NUCLEOTIDE SEQUENCE</scope>
    <source>
        <strain evidence="8">ChiHecec2B26-12326</strain>
    </source>
</reference>
<keyword evidence="2" id="KW-0004">4Fe-4S</keyword>
<evidence type="ECO:0000259" key="7">
    <source>
        <dbReference type="Pfam" id="PF04055"/>
    </source>
</evidence>
<organism evidence="8 9">
    <name type="scientific">Candidatus Parabacteroides intestinigallinarum</name>
    <dbReference type="NCBI Taxonomy" id="2838722"/>
    <lineage>
        <taxon>Bacteria</taxon>
        <taxon>Pseudomonadati</taxon>
        <taxon>Bacteroidota</taxon>
        <taxon>Bacteroidia</taxon>
        <taxon>Bacteroidales</taxon>
        <taxon>Tannerellaceae</taxon>
        <taxon>Parabacteroides</taxon>
    </lineage>
</organism>
<reference evidence="8" key="2">
    <citation type="submission" date="2021-04" db="EMBL/GenBank/DDBJ databases">
        <authorList>
            <person name="Gilroy R."/>
        </authorList>
    </citation>
    <scope>NUCLEOTIDE SEQUENCE</scope>
    <source>
        <strain evidence="8">ChiHecec2B26-12326</strain>
    </source>
</reference>
<dbReference type="GO" id="GO:0051539">
    <property type="term" value="F:4 iron, 4 sulfur cluster binding"/>
    <property type="evidence" value="ECO:0007669"/>
    <property type="project" value="UniProtKB-KW"/>
</dbReference>
<accession>A0A9D1XTN7</accession>
<comment type="caution">
    <text evidence="8">The sequence shown here is derived from an EMBL/GenBank/DDBJ whole genome shotgun (WGS) entry which is preliminary data.</text>
</comment>
<dbReference type="SUPFAM" id="SSF102114">
    <property type="entry name" value="Radical SAM enzymes"/>
    <property type="match status" value="1"/>
</dbReference>
<evidence type="ECO:0000256" key="1">
    <source>
        <dbReference type="ARBA" id="ARBA00001966"/>
    </source>
</evidence>
<dbReference type="InterPro" id="IPR058240">
    <property type="entry name" value="rSAM_sf"/>
</dbReference>
<dbReference type="PANTHER" id="PTHR43787">
    <property type="entry name" value="FEMO COFACTOR BIOSYNTHESIS PROTEIN NIFB-RELATED"/>
    <property type="match status" value="1"/>
</dbReference>
<dbReference type="InterPro" id="IPR040084">
    <property type="entry name" value="GTPase_Obg"/>
</dbReference>
<evidence type="ECO:0000256" key="6">
    <source>
        <dbReference type="ARBA" id="ARBA00023014"/>
    </source>
</evidence>
<dbReference type="Proteomes" id="UP000823847">
    <property type="component" value="Unassembled WGS sequence"/>
</dbReference>
<evidence type="ECO:0000256" key="3">
    <source>
        <dbReference type="ARBA" id="ARBA00022691"/>
    </source>
</evidence>
<sequence>MSTILFDKIVFGPIHSRRLGTSLGINLLPADGKLCSFNCVYCECGLNEEHRTHTHLPTRAEVREALELKLMAMKKEGTSPDVITFAGNGEPTVHPEFGGIIADTIATRDRFFPNAKIAVLSNATMLHREEVFRALNQIEDNILKLDSVLDRRIRQIDRPNDPSFCFDSLLRQLCRFDGNLIIQTMFLRGEVNGESIDNMTEEEITGWLDALRQIRPKQVMIYTIDRETPIKSLRKATHAELDAIANRAREAGFDVTVSY</sequence>
<dbReference type="InterPro" id="IPR013785">
    <property type="entry name" value="Aldolase_TIM"/>
</dbReference>
<comment type="cofactor">
    <cofactor evidence="1">
        <name>[4Fe-4S] cluster</name>
        <dbReference type="ChEBI" id="CHEBI:49883"/>
    </cofactor>
</comment>
<keyword evidence="5" id="KW-0408">Iron</keyword>
<dbReference type="Gene3D" id="3.20.20.70">
    <property type="entry name" value="Aldolase class I"/>
    <property type="match status" value="1"/>
</dbReference>